<reference evidence="1 2" key="1">
    <citation type="submission" date="2018-07" db="EMBL/GenBank/DDBJ databases">
        <authorList>
            <person name="Zhang Y."/>
            <person name="Wang L."/>
            <person name="Ma S."/>
        </authorList>
    </citation>
    <scope>NUCLEOTIDE SEQUENCE [LARGE SCALE GENOMIC DNA]</scope>
    <source>
        <strain evidence="1 2">4-2</strain>
    </source>
</reference>
<evidence type="ECO:0000313" key="1">
    <source>
        <dbReference type="EMBL" id="RMC31353.1"/>
    </source>
</evidence>
<dbReference type="EMBL" id="QOKZ01000012">
    <property type="protein sequence ID" value="RMC31353.1"/>
    <property type="molecule type" value="Genomic_DNA"/>
</dbReference>
<dbReference type="AlphaFoldDB" id="A0A3M0M2J8"/>
<dbReference type="GO" id="GO:0016740">
    <property type="term" value="F:transferase activity"/>
    <property type="evidence" value="ECO:0007669"/>
    <property type="project" value="UniProtKB-KW"/>
</dbReference>
<dbReference type="Pfam" id="PF12746">
    <property type="entry name" value="GNAT_acetyltran"/>
    <property type="match status" value="1"/>
</dbReference>
<protein>
    <submittedName>
        <fullName evidence="1">GNAT family N-acetyltransferase</fullName>
    </submittedName>
</protein>
<gene>
    <name evidence="1" type="ORF">C9E81_20465</name>
</gene>
<keyword evidence="2" id="KW-1185">Reference proteome</keyword>
<dbReference type="Gene3D" id="3.40.630.30">
    <property type="match status" value="1"/>
</dbReference>
<evidence type="ECO:0000313" key="2">
    <source>
        <dbReference type="Proteomes" id="UP000273516"/>
    </source>
</evidence>
<comment type="caution">
    <text evidence="1">The sequence shown here is derived from an EMBL/GenBank/DDBJ whole genome shotgun (WGS) entry which is preliminary data.</text>
</comment>
<name>A0A3M0M2J8_9RHOB</name>
<proteinExistence type="predicted"/>
<dbReference type="SUPFAM" id="SSF55729">
    <property type="entry name" value="Acyl-CoA N-acyltransferases (Nat)"/>
    <property type="match status" value="1"/>
</dbReference>
<dbReference type="InterPro" id="IPR016181">
    <property type="entry name" value="Acyl_CoA_acyltransferase"/>
</dbReference>
<dbReference type="OrthoDB" id="9799092at2"/>
<dbReference type="InterPro" id="IPR027365">
    <property type="entry name" value="GNAT_acetyltra_YdfB-like"/>
</dbReference>
<sequence length="229" mass="24825">MQTLFVLDNGRIRRENDPDRSAGPRFWLAGCRSGNIVSIGAEVNDDVAAEVASIAKLEVPFGDVGGRLRYHERYNALLCPATVEYGLVYRLPHSLPLASSAVLIESESERGKGLYEDLAVNGMPQGMIDLGFRRASDLWPPWCAVMVNDEVASIAFAARISEVGAELGLATAKAYRGRGLALAAVAAWSSLAPLQKRHLFYSTDRSNTSSRKVASKLGLPFVGNSVRFI</sequence>
<organism evidence="1 2">
    <name type="scientific">Paracoccus alkanivorans</name>
    <dbReference type="NCBI Taxonomy" id="2116655"/>
    <lineage>
        <taxon>Bacteria</taxon>
        <taxon>Pseudomonadati</taxon>
        <taxon>Pseudomonadota</taxon>
        <taxon>Alphaproteobacteria</taxon>
        <taxon>Rhodobacterales</taxon>
        <taxon>Paracoccaceae</taxon>
        <taxon>Paracoccus</taxon>
    </lineage>
</organism>
<keyword evidence="1" id="KW-0808">Transferase</keyword>
<dbReference type="Proteomes" id="UP000273516">
    <property type="component" value="Unassembled WGS sequence"/>
</dbReference>
<accession>A0A3M0M2J8</accession>